<name>A0A2C5XZL9_9HYPO</name>
<sequence length="462" mass="50734">MGELADYLVQHDANFRRSRLPALYSDFRPLKTLNPEGFRANVAAWRDALFMLASKGLLSRHGSGSFILHVDDSLPRLLESKQYGQPLALGTALGEALVDRHLVPLDSFLQSPPQAGSSHSAWSALPWNALSWTLRQLGISDPLRGEDKVPKGRFVMMDNVDAAAQDLMQQVLAADDASPFTRVFTKSQLLTTLLEGKKQLSETELQVLLTLMSRDNKSVAYDGNTIKFVRVGEENTLTEEDAAIASIKELTAHLRHQVSLLNTRIGQLAQEARDAISYKNRVSALAALKSKKLAESSLAQRYASLSQVEEVASKIEQASDQVQLVKIMESSAGVLEHLNSKIGGVDRVEGIMDQLRDQVSDTDEVAAILAESTTATIDEGEINDELEELLEQEDGKRLEQKQRTEQLEAEAEAAKARAQLNGIRSVPEDIQLEHQREAATPTTETGIAGLTLNNKEAAKHAQ</sequence>
<dbReference type="PANTHER" id="PTHR22761:SF18">
    <property type="entry name" value="SORTING PROTEIN SNF7 FAMILY PROTEIN, PUTATIVE (AFU_ORTHOLOGUE AFUA_2G16692)-RELATED"/>
    <property type="match status" value="1"/>
</dbReference>
<dbReference type="Proteomes" id="UP000226192">
    <property type="component" value="Unassembled WGS sequence"/>
</dbReference>
<accession>A0A2C5XZL9</accession>
<evidence type="ECO:0000313" key="3">
    <source>
        <dbReference type="Proteomes" id="UP000226192"/>
    </source>
</evidence>
<protein>
    <recommendedName>
        <fullName evidence="4">SNF7 family protein</fullName>
    </recommendedName>
</protein>
<dbReference type="GO" id="GO:0000815">
    <property type="term" value="C:ESCRT III complex"/>
    <property type="evidence" value="ECO:0007669"/>
    <property type="project" value="TreeGrafter"/>
</dbReference>
<reference evidence="2 3" key="1">
    <citation type="submission" date="2017-06" db="EMBL/GenBank/DDBJ databases">
        <title>Ant-infecting Ophiocordyceps genomes reveal a high diversity of potential behavioral manipulation genes and a possible major role for enterotoxins.</title>
        <authorList>
            <person name="De Bekker C."/>
            <person name="Evans H.C."/>
            <person name="Brachmann A."/>
            <person name="Hughes D.P."/>
        </authorList>
    </citation>
    <scope>NUCLEOTIDE SEQUENCE [LARGE SCALE GENOMIC DNA]</scope>
    <source>
        <strain evidence="2 3">Map64</strain>
    </source>
</reference>
<dbReference type="GO" id="GO:0032511">
    <property type="term" value="P:late endosome to vacuole transport via multivesicular body sorting pathway"/>
    <property type="evidence" value="ECO:0007669"/>
    <property type="project" value="TreeGrafter"/>
</dbReference>
<dbReference type="STRING" id="1399860.A0A2C5XZL9"/>
<dbReference type="GO" id="GO:0005771">
    <property type="term" value="C:multivesicular body"/>
    <property type="evidence" value="ECO:0007669"/>
    <property type="project" value="TreeGrafter"/>
</dbReference>
<keyword evidence="3" id="KW-1185">Reference proteome</keyword>
<dbReference type="EMBL" id="NJET01000127">
    <property type="protein sequence ID" value="PHH60833.1"/>
    <property type="molecule type" value="Genomic_DNA"/>
</dbReference>
<evidence type="ECO:0000256" key="1">
    <source>
        <dbReference type="SAM" id="Coils"/>
    </source>
</evidence>
<dbReference type="AlphaFoldDB" id="A0A2C5XZL9"/>
<organism evidence="2 3">
    <name type="scientific">Ophiocordyceps australis</name>
    <dbReference type="NCBI Taxonomy" id="1399860"/>
    <lineage>
        <taxon>Eukaryota</taxon>
        <taxon>Fungi</taxon>
        <taxon>Dikarya</taxon>
        <taxon>Ascomycota</taxon>
        <taxon>Pezizomycotina</taxon>
        <taxon>Sordariomycetes</taxon>
        <taxon>Hypocreomycetidae</taxon>
        <taxon>Hypocreales</taxon>
        <taxon>Ophiocordycipitaceae</taxon>
        <taxon>Ophiocordyceps</taxon>
    </lineage>
</organism>
<dbReference type="GO" id="GO:0006900">
    <property type="term" value="P:vesicle budding from membrane"/>
    <property type="evidence" value="ECO:0007669"/>
    <property type="project" value="TreeGrafter"/>
</dbReference>
<evidence type="ECO:0008006" key="4">
    <source>
        <dbReference type="Google" id="ProtNLM"/>
    </source>
</evidence>
<dbReference type="OrthoDB" id="10250120at2759"/>
<dbReference type="Pfam" id="PF03357">
    <property type="entry name" value="Snf7"/>
    <property type="match status" value="1"/>
</dbReference>
<evidence type="ECO:0000313" key="2">
    <source>
        <dbReference type="EMBL" id="PHH60833.1"/>
    </source>
</evidence>
<feature type="coiled-coil region" evidence="1">
    <location>
        <begin position="383"/>
        <end position="421"/>
    </location>
</feature>
<dbReference type="PANTHER" id="PTHR22761">
    <property type="entry name" value="CHARGED MULTIVESICULAR BODY PROTEIN"/>
    <property type="match status" value="1"/>
</dbReference>
<comment type="caution">
    <text evidence="2">The sequence shown here is derived from an EMBL/GenBank/DDBJ whole genome shotgun (WGS) entry which is preliminary data.</text>
</comment>
<dbReference type="InterPro" id="IPR005024">
    <property type="entry name" value="Snf7_fam"/>
</dbReference>
<gene>
    <name evidence="2" type="ORF">CDD81_1130</name>
</gene>
<dbReference type="GO" id="GO:0009898">
    <property type="term" value="C:cytoplasmic side of plasma membrane"/>
    <property type="evidence" value="ECO:0007669"/>
    <property type="project" value="TreeGrafter"/>
</dbReference>
<proteinExistence type="predicted"/>
<dbReference type="Gene3D" id="6.10.140.1230">
    <property type="match status" value="1"/>
</dbReference>
<keyword evidence="1" id="KW-0175">Coiled coil</keyword>